<protein>
    <submittedName>
        <fullName evidence="1">Uncharacterized protein</fullName>
    </submittedName>
</protein>
<sequence>MALGDMLGSAKMNGMSGHSAIYGDRFTKVQGARSSTQTGAKAQYYPTGPPENETYNPTCPATYDLTNLPHRSQTDYWIMLCKIDTATSKRQIAAISRDTGVARIPLCVASPAFLHPSYFPIDPFHLFYENCMPFVWDTWTTGSKPRERVHIPADKIEALGALVGVAYKTLPPVFCGTIRNPHLKRQSQYKAYKWMALLHWYILPMGLELEFDFSVLNNFSYFVEAVQTAMMIKSHSQNDLKALQGIINTFLETYEALYVGNDPTKILRCCLCVFQLVHVPIHISWYGSIRNGSQATVEREIGHAEHQIHLKTHPFANLENIIVENEMVRLVQLYHPTLSPLWAKDRTFASPLPSRLWKLSQALRINKVDVAGLADHFAAIRQCLGIRSSRSLMEYDLRRFGKLQMTKHTLRSRISEIQTSTTNKRAEISTHQFAEAIAFYSLSYLGQERTVAVYTPLEGVNSPLKTVIRGKWPSDATKIFAIETASVSNLVGIWEAKDSGNVYVLRKHPGLEMLDTSQCGLPHGLEKEADDGETDDS</sequence>
<evidence type="ECO:0000313" key="2">
    <source>
        <dbReference type="Proteomes" id="UP000307440"/>
    </source>
</evidence>
<proteinExistence type="predicted"/>
<dbReference type="EMBL" id="ML210533">
    <property type="protein sequence ID" value="TFK17302.1"/>
    <property type="molecule type" value="Genomic_DNA"/>
</dbReference>
<gene>
    <name evidence="1" type="ORF">FA15DRAFT_735778</name>
</gene>
<evidence type="ECO:0000313" key="1">
    <source>
        <dbReference type="EMBL" id="TFK17302.1"/>
    </source>
</evidence>
<organism evidence="1 2">
    <name type="scientific">Coprinopsis marcescibilis</name>
    <name type="common">Agaric fungus</name>
    <name type="synonym">Psathyrella marcescibilis</name>
    <dbReference type="NCBI Taxonomy" id="230819"/>
    <lineage>
        <taxon>Eukaryota</taxon>
        <taxon>Fungi</taxon>
        <taxon>Dikarya</taxon>
        <taxon>Basidiomycota</taxon>
        <taxon>Agaricomycotina</taxon>
        <taxon>Agaricomycetes</taxon>
        <taxon>Agaricomycetidae</taxon>
        <taxon>Agaricales</taxon>
        <taxon>Agaricineae</taxon>
        <taxon>Psathyrellaceae</taxon>
        <taxon>Coprinopsis</taxon>
    </lineage>
</organism>
<dbReference type="Proteomes" id="UP000307440">
    <property type="component" value="Unassembled WGS sequence"/>
</dbReference>
<reference evidence="1 2" key="1">
    <citation type="journal article" date="2019" name="Nat. Ecol. Evol.">
        <title>Megaphylogeny resolves global patterns of mushroom evolution.</title>
        <authorList>
            <person name="Varga T."/>
            <person name="Krizsan K."/>
            <person name="Foldi C."/>
            <person name="Dima B."/>
            <person name="Sanchez-Garcia M."/>
            <person name="Sanchez-Ramirez S."/>
            <person name="Szollosi G.J."/>
            <person name="Szarkandi J.G."/>
            <person name="Papp V."/>
            <person name="Albert L."/>
            <person name="Andreopoulos W."/>
            <person name="Angelini C."/>
            <person name="Antonin V."/>
            <person name="Barry K.W."/>
            <person name="Bougher N.L."/>
            <person name="Buchanan P."/>
            <person name="Buyck B."/>
            <person name="Bense V."/>
            <person name="Catcheside P."/>
            <person name="Chovatia M."/>
            <person name="Cooper J."/>
            <person name="Damon W."/>
            <person name="Desjardin D."/>
            <person name="Finy P."/>
            <person name="Geml J."/>
            <person name="Haridas S."/>
            <person name="Hughes K."/>
            <person name="Justo A."/>
            <person name="Karasinski D."/>
            <person name="Kautmanova I."/>
            <person name="Kiss B."/>
            <person name="Kocsube S."/>
            <person name="Kotiranta H."/>
            <person name="LaButti K.M."/>
            <person name="Lechner B.E."/>
            <person name="Liimatainen K."/>
            <person name="Lipzen A."/>
            <person name="Lukacs Z."/>
            <person name="Mihaltcheva S."/>
            <person name="Morgado L.N."/>
            <person name="Niskanen T."/>
            <person name="Noordeloos M.E."/>
            <person name="Ohm R.A."/>
            <person name="Ortiz-Santana B."/>
            <person name="Ovrebo C."/>
            <person name="Racz N."/>
            <person name="Riley R."/>
            <person name="Savchenko A."/>
            <person name="Shiryaev A."/>
            <person name="Soop K."/>
            <person name="Spirin V."/>
            <person name="Szebenyi C."/>
            <person name="Tomsovsky M."/>
            <person name="Tulloss R.E."/>
            <person name="Uehling J."/>
            <person name="Grigoriev I.V."/>
            <person name="Vagvolgyi C."/>
            <person name="Papp T."/>
            <person name="Martin F.M."/>
            <person name="Miettinen O."/>
            <person name="Hibbett D.S."/>
            <person name="Nagy L.G."/>
        </authorList>
    </citation>
    <scope>NUCLEOTIDE SEQUENCE [LARGE SCALE GENOMIC DNA]</scope>
    <source>
        <strain evidence="1 2">CBS 121175</strain>
    </source>
</reference>
<dbReference type="AlphaFoldDB" id="A0A5C3KBS9"/>
<keyword evidence="2" id="KW-1185">Reference proteome</keyword>
<dbReference type="OrthoDB" id="3359887at2759"/>
<dbReference type="STRING" id="230819.A0A5C3KBS9"/>
<name>A0A5C3KBS9_COPMA</name>
<accession>A0A5C3KBS9</accession>